<gene>
    <name evidence="1" type="ORF">HNQ03_002663</name>
</gene>
<comment type="caution">
    <text evidence="1">The sequence shown here is derived from an EMBL/GenBank/DDBJ whole genome shotgun (WGS) entry which is preliminary data.</text>
</comment>
<evidence type="ECO:0000313" key="2">
    <source>
        <dbReference type="Proteomes" id="UP000610746"/>
    </source>
</evidence>
<reference evidence="1" key="1">
    <citation type="submission" date="2020-05" db="EMBL/GenBank/DDBJ databases">
        <title>Genomic Encyclopedia of Type Strains, Phase IV (KMG-V): Genome sequencing to study the core and pangenomes of soil and plant-associated prokaryotes.</title>
        <authorList>
            <person name="Whitman W."/>
        </authorList>
    </citation>
    <scope>NUCLEOTIDE SEQUENCE</scope>
    <source>
        <strain evidence="1">16F</strain>
    </source>
</reference>
<dbReference type="Proteomes" id="UP000610746">
    <property type="component" value="Unassembled WGS sequence"/>
</dbReference>
<protein>
    <submittedName>
        <fullName evidence="1">Uncharacterized protein</fullName>
    </submittedName>
</protein>
<organism evidence="1 2">
    <name type="scientific">Frigoriflavimonas asaccharolytica</name>
    <dbReference type="NCBI Taxonomy" id="2735899"/>
    <lineage>
        <taxon>Bacteria</taxon>
        <taxon>Pseudomonadati</taxon>
        <taxon>Bacteroidota</taxon>
        <taxon>Flavobacteriia</taxon>
        <taxon>Flavobacteriales</taxon>
        <taxon>Weeksellaceae</taxon>
        <taxon>Frigoriflavimonas</taxon>
    </lineage>
</organism>
<keyword evidence="2" id="KW-1185">Reference proteome</keyword>
<proteinExistence type="predicted"/>
<name>A0A8J8K9X9_9FLAO</name>
<dbReference type="AlphaFoldDB" id="A0A8J8K9X9"/>
<sequence>MRKFLQVSIFIISITSFSQTLTDKIVQSAANNIKSEDYQTALTILSEADQNDYRVSYMQIISRFSLLKNLQDKTNAEASKYISKFGNKNSNYTKSVSQILSNINNTTTKIPTVDEVNAEPLSVSPFVPIKYGSDVADFIWLGKKSKKLFISPNYAIIKNPKSISEFLGSYENNNGMSFFKGKINFCHFYEINSENIDGTGQRKMLDLRNGQIYDVPAKILKCANNEDQEFENNSNVYIIKKCEDGKNGEYVYEWDEYFKYFNLVKSKTN</sequence>
<evidence type="ECO:0000313" key="1">
    <source>
        <dbReference type="EMBL" id="NRS93572.1"/>
    </source>
</evidence>
<dbReference type="RefSeq" id="WP_173780124.1">
    <property type="nucleotide sequence ID" value="NZ_JABSNO010000023.1"/>
</dbReference>
<dbReference type="EMBL" id="JABSNO010000023">
    <property type="protein sequence ID" value="NRS93572.1"/>
    <property type="molecule type" value="Genomic_DNA"/>
</dbReference>
<accession>A0A8J8K9X9</accession>